<dbReference type="EC" id="2.7.10.1" evidence="2"/>
<evidence type="ECO:0000256" key="9">
    <source>
        <dbReference type="ARBA" id="ARBA00023137"/>
    </source>
</evidence>
<feature type="binding site" evidence="16">
    <location>
        <position position="453"/>
    </location>
    <ligand>
        <name>Mg(2+)</name>
        <dbReference type="ChEBI" id="CHEBI:18420"/>
    </ligand>
</feature>
<feature type="binding site" evidence="16">
    <location>
        <position position="239"/>
    </location>
    <ligand>
        <name>Mg(2+)</name>
        <dbReference type="ChEBI" id="CHEBI:18420"/>
    </ligand>
</feature>
<evidence type="ECO:0000256" key="3">
    <source>
        <dbReference type="ARBA" id="ARBA00022553"/>
    </source>
</evidence>
<organism evidence="22 23">
    <name type="scientific">Gadus morhua</name>
    <name type="common">Atlantic cod</name>
    <dbReference type="NCBI Taxonomy" id="8049"/>
    <lineage>
        <taxon>Eukaryota</taxon>
        <taxon>Metazoa</taxon>
        <taxon>Chordata</taxon>
        <taxon>Craniata</taxon>
        <taxon>Vertebrata</taxon>
        <taxon>Euteleostomi</taxon>
        <taxon>Actinopterygii</taxon>
        <taxon>Neopterygii</taxon>
        <taxon>Teleostei</taxon>
        <taxon>Neoteleostei</taxon>
        <taxon>Acanthomorphata</taxon>
        <taxon>Zeiogadaria</taxon>
        <taxon>Gadariae</taxon>
        <taxon>Gadiformes</taxon>
        <taxon>Gadoidei</taxon>
        <taxon>Gadidae</taxon>
        <taxon>Gadus</taxon>
    </lineage>
</organism>
<dbReference type="GO" id="GO:0048407">
    <property type="term" value="F:platelet-derived growth factor binding"/>
    <property type="evidence" value="ECO:0007669"/>
    <property type="project" value="TreeGrafter"/>
</dbReference>
<evidence type="ECO:0000256" key="16">
    <source>
        <dbReference type="PIRSR" id="PIRSR000615-3"/>
    </source>
</evidence>
<feature type="binding site" evidence="16">
    <location>
        <position position="466"/>
    </location>
    <ligand>
        <name>Mg(2+)</name>
        <dbReference type="ChEBI" id="CHEBI:18420"/>
    </ligand>
</feature>
<reference evidence="22" key="2">
    <citation type="submission" date="2025-09" db="UniProtKB">
        <authorList>
            <consortium name="Ensembl"/>
        </authorList>
    </citation>
    <scope>IDENTIFICATION</scope>
</reference>
<keyword evidence="11" id="KW-0675">Receptor</keyword>
<feature type="site" description="Important for interaction with phosphotyrosine-binding proteins" evidence="17">
    <location>
        <position position="592"/>
    </location>
</feature>
<accession>A0A8C5FV92</accession>
<dbReference type="Gene3D" id="1.10.510.10">
    <property type="entry name" value="Transferase(Phosphotransferase) domain 1"/>
    <property type="match status" value="1"/>
</dbReference>
<keyword evidence="12" id="KW-0325">Glycoprotein</keyword>
<evidence type="ECO:0000256" key="17">
    <source>
        <dbReference type="PIRSR" id="PIRSR000615-4"/>
    </source>
</evidence>
<comment type="catalytic activity">
    <reaction evidence="13">
        <text>L-tyrosyl-[protein] + ATP = O-phospho-L-tyrosyl-[protein] + ADP + H(+)</text>
        <dbReference type="Rhea" id="RHEA:10596"/>
        <dbReference type="Rhea" id="RHEA-COMP:10136"/>
        <dbReference type="Rhea" id="RHEA-COMP:20101"/>
        <dbReference type="ChEBI" id="CHEBI:15378"/>
        <dbReference type="ChEBI" id="CHEBI:30616"/>
        <dbReference type="ChEBI" id="CHEBI:46858"/>
        <dbReference type="ChEBI" id="CHEBI:61978"/>
        <dbReference type="ChEBI" id="CHEBI:456216"/>
        <dbReference type="EC" id="2.7.10.1"/>
    </reaction>
</comment>
<evidence type="ECO:0000256" key="7">
    <source>
        <dbReference type="ARBA" id="ARBA00022989"/>
    </source>
</evidence>
<dbReference type="InterPro" id="IPR020635">
    <property type="entry name" value="Tyr_kinase_cat_dom"/>
</dbReference>
<dbReference type="PROSITE" id="PS50011">
    <property type="entry name" value="PROTEIN_KINASE_DOM"/>
    <property type="match status" value="1"/>
</dbReference>
<keyword evidence="16" id="KW-0479">Metal-binding</keyword>
<dbReference type="InterPro" id="IPR008266">
    <property type="entry name" value="Tyr_kinase_AS"/>
</dbReference>
<dbReference type="Pfam" id="PF07714">
    <property type="entry name" value="PK_Tyr_Ser-Thr"/>
    <property type="match status" value="1"/>
</dbReference>
<dbReference type="GO" id="GO:0005019">
    <property type="term" value="F:platelet-derived growth factor beta-receptor activity"/>
    <property type="evidence" value="ECO:0007669"/>
    <property type="project" value="TreeGrafter"/>
</dbReference>
<dbReference type="GO" id="GO:0060326">
    <property type="term" value="P:cell chemotaxis"/>
    <property type="evidence" value="ECO:0007669"/>
    <property type="project" value="TreeGrafter"/>
</dbReference>
<keyword evidence="16" id="KW-0460">Magnesium</keyword>
<evidence type="ECO:0000256" key="11">
    <source>
        <dbReference type="ARBA" id="ARBA00023170"/>
    </source>
</evidence>
<dbReference type="InterPro" id="IPR001245">
    <property type="entry name" value="Ser-Thr/Tyr_kinase_cat_dom"/>
</dbReference>
<evidence type="ECO:0000256" key="8">
    <source>
        <dbReference type="ARBA" id="ARBA00023136"/>
    </source>
</evidence>
<evidence type="ECO:0000256" key="14">
    <source>
        <dbReference type="PIRSR" id="PIRSR000615-1"/>
    </source>
</evidence>
<dbReference type="Ensembl" id="ENSGMOT00000055043.1">
    <property type="protein sequence ID" value="ENSGMOP00000063728.1"/>
    <property type="gene ID" value="ENSGMOG00000034603.1"/>
</dbReference>
<feature type="domain" description="Protein kinase" evidence="21">
    <location>
        <begin position="260"/>
        <end position="591"/>
    </location>
</feature>
<dbReference type="InterPro" id="IPR000719">
    <property type="entry name" value="Prot_kinase_dom"/>
</dbReference>
<name>A0A8C5FV92_GADMO</name>
<keyword evidence="10" id="KW-1015">Disulfide bond</keyword>
<dbReference type="InterPro" id="IPR036179">
    <property type="entry name" value="Ig-like_dom_sf"/>
</dbReference>
<evidence type="ECO:0000256" key="15">
    <source>
        <dbReference type="PIRSR" id="PIRSR000615-2"/>
    </source>
</evidence>
<evidence type="ECO:0000259" key="21">
    <source>
        <dbReference type="PROSITE" id="PS50011"/>
    </source>
</evidence>
<dbReference type="SUPFAM" id="SSF56112">
    <property type="entry name" value="Protein kinase-like (PK-like)"/>
    <property type="match status" value="1"/>
</dbReference>
<dbReference type="InterPro" id="IPR017441">
    <property type="entry name" value="Protein_kinase_ATP_BS"/>
</dbReference>
<keyword evidence="23" id="KW-1185">Reference proteome</keyword>
<keyword evidence="6 15" id="KW-0067">ATP-binding</keyword>
<feature type="binding site" evidence="15 18">
    <location>
        <position position="292"/>
    </location>
    <ligand>
        <name>ATP</name>
        <dbReference type="ChEBI" id="CHEBI:30616"/>
    </ligand>
</feature>
<dbReference type="Gene3D" id="2.60.40.10">
    <property type="entry name" value="Immunoglobulins"/>
    <property type="match status" value="2"/>
</dbReference>
<keyword evidence="3" id="KW-0597">Phosphoprotein</keyword>
<dbReference type="PIRSF" id="PIRSF000615">
    <property type="entry name" value="TyrPK_CSF1-R"/>
    <property type="match status" value="1"/>
</dbReference>
<dbReference type="InterPro" id="IPR013098">
    <property type="entry name" value="Ig_I-set"/>
</dbReference>
<dbReference type="AlphaFoldDB" id="A0A8C5FV92"/>
<evidence type="ECO:0000313" key="23">
    <source>
        <dbReference type="Proteomes" id="UP000694546"/>
    </source>
</evidence>
<evidence type="ECO:0000256" key="4">
    <source>
        <dbReference type="ARBA" id="ARBA00022692"/>
    </source>
</evidence>
<keyword evidence="9" id="KW-0418">Kinase</keyword>
<evidence type="ECO:0000256" key="1">
    <source>
        <dbReference type="ARBA" id="ARBA00004479"/>
    </source>
</evidence>
<dbReference type="GO" id="GO:0046872">
    <property type="term" value="F:metal ion binding"/>
    <property type="evidence" value="ECO:0007669"/>
    <property type="project" value="UniProtKB-KW"/>
</dbReference>
<sequence length="693" mass="75998">MQVDVVAFPPPSITWRHGDHPIPTDTGLVSTTKTSSTRYVSRLLLVGIRREQSGSYTATVVNQDELREVTFNVEVTAPPRVHQLSESAALGRQTVLCVVEGDPAPSLQWYSCQSQQRCDGKTYLWQNLSTGYNGVEIQTNVSHPGDQNFTQVHSLLVLPSLHSVSAVRCEAKNQLGRRAWDLRLVTTSGIPLILLLVVAILVVLTLVFLIILIIVWRKKPPYKCMWRIMDPSGSEGKLYSYVDPALLPSTSAWEVPRDSVILGSPLGAGGFGQIVEASVTGWSDCSTRVAVKMLKRRSAESSLMSEAKVLGVLGPHLNITNLLGVCGPPGSFFLITELCGHGDLLDYLHRHKHSLLTDEVPHLDKSEAVEGGYMDMMNGDAQCVAMETLGDPSHPELNPSPEDPLCGDADPGRHGDSSSLTLQDLISFSHQVAEAMTFLSSKNCVHRDLAARNVLVCGGGLVKVGDWRLSHDLHKDPSYVARGNCYLPVKWMSPESIFQSVYTTQSDVWSYGVLLWEIFSLGEAPYADRSSTNKLCSALKTGYRMARPKQASQDLYQLMIGCWKAEPTSRLSFTSLAVATGNVLDHAHKQLYSQLKQNFLSGENTAITRSRAARTDKQPGNLEDHPPEVLVDRTRTELPEAGSSHSYLVTVETSARVQAGPEHLQTPLAVIEAAPESHDDSMVEQTSDLMDAR</sequence>
<feature type="active site" description="Proton acceptor" evidence="14">
    <location>
        <position position="448"/>
    </location>
</feature>
<proteinExistence type="predicted"/>
<keyword evidence="8 20" id="KW-0472">Membrane</keyword>
<dbReference type="GO" id="GO:0001525">
    <property type="term" value="P:angiogenesis"/>
    <property type="evidence" value="ECO:0007669"/>
    <property type="project" value="TreeGrafter"/>
</dbReference>
<dbReference type="GO" id="GO:0014911">
    <property type="term" value="P:positive regulation of smooth muscle cell migration"/>
    <property type="evidence" value="ECO:0007669"/>
    <property type="project" value="TreeGrafter"/>
</dbReference>
<dbReference type="InterPro" id="IPR013783">
    <property type="entry name" value="Ig-like_fold"/>
</dbReference>
<keyword evidence="9" id="KW-0808">Transferase</keyword>
<dbReference type="Gene3D" id="3.30.200.20">
    <property type="entry name" value="Phosphorylase Kinase, domain 1"/>
    <property type="match status" value="1"/>
</dbReference>
<evidence type="ECO:0000256" key="6">
    <source>
        <dbReference type="ARBA" id="ARBA00022840"/>
    </source>
</evidence>
<dbReference type="PROSITE" id="PS00109">
    <property type="entry name" value="PROTEIN_KINASE_TYR"/>
    <property type="match status" value="1"/>
</dbReference>
<protein>
    <recommendedName>
        <fullName evidence="2">receptor protein-tyrosine kinase</fullName>
        <ecNumber evidence="2">2.7.10.1</ecNumber>
    </recommendedName>
</protein>
<evidence type="ECO:0000256" key="5">
    <source>
        <dbReference type="ARBA" id="ARBA00022741"/>
    </source>
</evidence>
<keyword evidence="4 20" id="KW-0812">Transmembrane</keyword>
<dbReference type="Pfam" id="PF25305">
    <property type="entry name" value="Ig_PDGFR_d4"/>
    <property type="match status" value="1"/>
</dbReference>
<dbReference type="InterPro" id="IPR050122">
    <property type="entry name" value="RTK"/>
</dbReference>
<evidence type="ECO:0000256" key="12">
    <source>
        <dbReference type="ARBA" id="ARBA00023180"/>
    </source>
</evidence>
<feature type="binding site" evidence="15">
    <location>
        <position position="452"/>
    </location>
    <ligand>
        <name>ATP</name>
        <dbReference type="ChEBI" id="CHEBI:30616"/>
    </ligand>
</feature>
<reference evidence="22" key="1">
    <citation type="submission" date="2025-08" db="UniProtKB">
        <authorList>
            <consortium name="Ensembl"/>
        </authorList>
    </citation>
    <scope>IDENTIFICATION</scope>
</reference>
<dbReference type="GeneTree" id="ENSGT00940000157138"/>
<dbReference type="PANTHER" id="PTHR24416:SF53">
    <property type="entry name" value="PLATELET-DERIVED GROWTH FACTOR RECEPTOR BETA"/>
    <property type="match status" value="1"/>
</dbReference>
<evidence type="ECO:0000256" key="10">
    <source>
        <dbReference type="ARBA" id="ARBA00023157"/>
    </source>
</evidence>
<evidence type="ECO:0000256" key="20">
    <source>
        <dbReference type="SAM" id="Phobius"/>
    </source>
</evidence>
<dbReference type="SMART" id="SM00219">
    <property type="entry name" value="TyrKc"/>
    <property type="match status" value="1"/>
</dbReference>
<dbReference type="PANTHER" id="PTHR24416">
    <property type="entry name" value="TYROSINE-PROTEIN KINASE RECEPTOR"/>
    <property type="match status" value="1"/>
</dbReference>
<dbReference type="GO" id="GO:0005524">
    <property type="term" value="F:ATP binding"/>
    <property type="evidence" value="ECO:0007669"/>
    <property type="project" value="UniProtKB-UniRule"/>
</dbReference>
<dbReference type="GO" id="GO:0043235">
    <property type="term" value="C:receptor complex"/>
    <property type="evidence" value="ECO:0007669"/>
    <property type="project" value="TreeGrafter"/>
</dbReference>
<evidence type="ECO:0000256" key="19">
    <source>
        <dbReference type="SAM" id="MobiDB-lite"/>
    </source>
</evidence>
<feature type="binding site" evidence="15">
    <location>
        <begin position="337"/>
        <end position="343"/>
    </location>
    <ligand>
        <name>ATP</name>
        <dbReference type="ChEBI" id="CHEBI:30616"/>
    </ligand>
</feature>
<comment type="subcellular location">
    <subcellularLocation>
        <location evidence="1">Membrane</location>
        <topology evidence="1">Single-pass type I membrane protein</topology>
    </subcellularLocation>
</comment>
<keyword evidence="5 15" id="KW-0547">Nucleotide-binding</keyword>
<keyword evidence="7 20" id="KW-1133">Transmembrane helix</keyword>
<dbReference type="Proteomes" id="UP000694546">
    <property type="component" value="Chromosome 7"/>
</dbReference>
<feature type="transmembrane region" description="Helical" evidence="20">
    <location>
        <begin position="192"/>
        <end position="216"/>
    </location>
</feature>
<dbReference type="InterPro" id="IPR011009">
    <property type="entry name" value="Kinase-like_dom_sf"/>
</dbReference>
<evidence type="ECO:0000313" key="22">
    <source>
        <dbReference type="Ensembl" id="ENSGMOP00000063728.1"/>
    </source>
</evidence>
<evidence type="ECO:0000256" key="18">
    <source>
        <dbReference type="PROSITE-ProRule" id="PRU10141"/>
    </source>
</evidence>
<dbReference type="Pfam" id="PF07679">
    <property type="entry name" value="I-set"/>
    <property type="match status" value="1"/>
</dbReference>
<evidence type="ECO:0000256" key="2">
    <source>
        <dbReference type="ARBA" id="ARBA00011902"/>
    </source>
</evidence>
<evidence type="ECO:0000256" key="13">
    <source>
        <dbReference type="ARBA" id="ARBA00051243"/>
    </source>
</evidence>
<keyword evidence="9" id="KW-0829">Tyrosine-protein kinase</keyword>
<dbReference type="PROSITE" id="PS00107">
    <property type="entry name" value="PROTEIN_KINASE_ATP"/>
    <property type="match status" value="1"/>
</dbReference>
<feature type="region of interest" description="Disordered" evidence="19">
    <location>
        <begin position="388"/>
        <end position="417"/>
    </location>
</feature>
<dbReference type="GO" id="GO:0005886">
    <property type="term" value="C:plasma membrane"/>
    <property type="evidence" value="ECO:0007669"/>
    <property type="project" value="TreeGrafter"/>
</dbReference>
<dbReference type="FunFam" id="1.10.510.10:FF:001927">
    <property type="entry name" value="Receptor protein-tyrosine kinase"/>
    <property type="match status" value="1"/>
</dbReference>
<dbReference type="SUPFAM" id="SSF48726">
    <property type="entry name" value="Immunoglobulin"/>
    <property type="match status" value="2"/>
</dbReference>
<dbReference type="OMA" id="CEDSRMN"/>